<organism evidence="1 2">
    <name type="scientific">Symbiodinium microadriaticum</name>
    <name type="common">Dinoflagellate</name>
    <name type="synonym">Zooxanthella microadriatica</name>
    <dbReference type="NCBI Taxonomy" id="2951"/>
    <lineage>
        <taxon>Eukaryota</taxon>
        <taxon>Sar</taxon>
        <taxon>Alveolata</taxon>
        <taxon>Dinophyceae</taxon>
        <taxon>Suessiales</taxon>
        <taxon>Symbiodiniaceae</taxon>
        <taxon>Symbiodinium</taxon>
    </lineage>
</organism>
<dbReference type="AlphaFoldDB" id="A0A1Q9CX49"/>
<evidence type="ECO:0000313" key="2">
    <source>
        <dbReference type="Proteomes" id="UP000186817"/>
    </source>
</evidence>
<dbReference type="EMBL" id="LSRX01000857">
    <property type="protein sequence ID" value="OLP87501.1"/>
    <property type="molecule type" value="Genomic_DNA"/>
</dbReference>
<gene>
    <name evidence="1" type="ORF">AK812_SmicGene31264</name>
</gene>
<dbReference type="OrthoDB" id="10285559at2759"/>
<name>A0A1Q9CX49_SYMMI</name>
<evidence type="ECO:0000313" key="1">
    <source>
        <dbReference type="EMBL" id="OLP87501.1"/>
    </source>
</evidence>
<keyword evidence="2" id="KW-1185">Reference proteome</keyword>
<reference evidence="1 2" key="1">
    <citation type="submission" date="2016-02" db="EMBL/GenBank/DDBJ databases">
        <title>Genome analysis of coral dinoflagellate symbionts highlights evolutionary adaptations to a symbiotic lifestyle.</title>
        <authorList>
            <person name="Aranda M."/>
            <person name="Li Y."/>
            <person name="Liew Y.J."/>
            <person name="Baumgarten S."/>
            <person name="Simakov O."/>
            <person name="Wilson M."/>
            <person name="Piel J."/>
            <person name="Ashoor H."/>
            <person name="Bougouffa S."/>
            <person name="Bajic V.B."/>
            <person name="Ryu T."/>
            <person name="Ravasi T."/>
            <person name="Bayer T."/>
            <person name="Micklem G."/>
            <person name="Kim H."/>
            <person name="Bhak J."/>
            <person name="Lajeunesse T.C."/>
            <person name="Voolstra C.R."/>
        </authorList>
    </citation>
    <scope>NUCLEOTIDE SEQUENCE [LARGE SCALE GENOMIC DNA]</scope>
    <source>
        <strain evidence="1 2">CCMP2467</strain>
    </source>
</reference>
<accession>A0A1Q9CX49</accession>
<protein>
    <submittedName>
        <fullName evidence="1">Uncharacterized protein</fullName>
    </submittedName>
</protein>
<proteinExistence type="predicted"/>
<sequence>MDLVPLGGQGIMWWLEAVCKSLGQAFTCWYCGKFPQRSRGILRWEGFAGGQAGQSMLHFKWIKGESSLWGWSLKVGSASFIDGAKVVRDGLEFSLGRHKLPILIPELDTTVSLFGSKATNRLTKVEGLGSLGKRGGWLLLEKVFEVPKALDAGFREWLHPNLRGITPGVEPEGVSNIRPGLGELCIEVSTGIVSGLMWVQLETTCRHVTELLGDFRALSQSMVDSGEGPFLLPRRAPGEESAVWPGHGGMKWEVAVADGRDKGKEALQTSMVLLCRGTSVDAGRRADQAGSVLNSQARRIEVTGYHQLVTLGDVTRKSVKLGPELLSDLEELVLGRSVGRVGGPAVLIHCNERYRRLRGQTGVDQSAWDHMCCSHLLGTHEVLAQEQFIKLGLAEATGVPTNDAPAVARWGSTVGGAGVLRRGM</sequence>
<comment type="caution">
    <text evidence="1">The sequence shown here is derived from an EMBL/GenBank/DDBJ whole genome shotgun (WGS) entry which is preliminary data.</text>
</comment>
<dbReference type="Proteomes" id="UP000186817">
    <property type="component" value="Unassembled WGS sequence"/>
</dbReference>